<accession>A0ABZ1X0W3</accession>
<keyword evidence="2" id="KW-1185">Reference proteome</keyword>
<dbReference type="RefSeq" id="WP_329266532.1">
    <property type="nucleotide sequence ID" value="NZ_CP109011.1"/>
</dbReference>
<sequence>MYDVVLPGVPTDLIQCPLCRQRPLPRARYGTNEPRRWQKLLEERNPETINAYLVEDRSRFQHGDYNGGPCPVRILPGPSLIRIAGVDARAQAEELMRILGLA</sequence>
<proteinExistence type="predicted"/>
<reference evidence="1" key="1">
    <citation type="submission" date="2022-10" db="EMBL/GenBank/DDBJ databases">
        <title>The complete genomes of actinobacterial strains from the NBC collection.</title>
        <authorList>
            <person name="Joergensen T.S."/>
            <person name="Alvarez Arevalo M."/>
            <person name="Sterndorff E.B."/>
            <person name="Faurdal D."/>
            <person name="Vuksanovic O."/>
            <person name="Mourched A.-S."/>
            <person name="Charusanti P."/>
            <person name="Shaw S."/>
            <person name="Blin K."/>
            <person name="Weber T."/>
        </authorList>
    </citation>
    <scope>NUCLEOTIDE SEQUENCE</scope>
    <source>
        <strain evidence="1">NBC_00686</strain>
    </source>
</reference>
<evidence type="ECO:0008006" key="3">
    <source>
        <dbReference type="Google" id="ProtNLM"/>
    </source>
</evidence>
<protein>
    <recommendedName>
        <fullName evidence="3">Thioredoxin</fullName>
    </recommendedName>
</protein>
<name>A0ABZ1X0W3_9ACTN</name>
<evidence type="ECO:0000313" key="1">
    <source>
        <dbReference type="EMBL" id="WUT45746.1"/>
    </source>
</evidence>
<gene>
    <name evidence="1" type="ORF">OG929_27145</name>
</gene>
<evidence type="ECO:0000313" key="2">
    <source>
        <dbReference type="Proteomes" id="UP001432168"/>
    </source>
</evidence>
<organism evidence="1 2">
    <name type="scientific">Streptomyces pseudovenezuelae</name>
    <dbReference type="NCBI Taxonomy" id="67350"/>
    <lineage>
        <taxon>Bacteria</taxon>
        <taxon>Bacillati</taxon>
        <taxon>Actinomycetota</taxon>
        <taxon>Actinomycetes</taxon>
        <taxon>Kitasatosporales</taxon>
        <taxon>Streptomycetaceae</taxon>
        <taxon>Streptomyces</taxon>
        <taxon>Streptomyces aurantiacus group</taxon>
    </lineage>
</organism>
<dbReference type="Proteomes" id="UP001432168">
    <property type="component" value="Chromosome"/>
</dbReference>
<dbReference type="EMBL" id="CP109011">
    <property type="protein sequence ID" value="WUT45746.1"/>
    <property type="molecule type" value="Genomic_DNA"/>
</dbReference>